<organism evidence="3 4">
    <name type="scientific">Costertonia aggregata</name>
    <dbReference type="NCBI Taxonomy" id="343403"/>
    <lineage>
        <taxon>Bacteria</taxon>
        <taxon>Pseudomonadati</taxon>
        <taxon>Bacteroidota</taxon>
        <taxon>Flavobacteriia</taxon>
        <taxon>Flavobacteriales</taxon>
        <taxon>Flavobacteriaceae</taxon>
        <taxon>Costertonia</taxon>
    </lineage>
</organism>
<evidence type="ECO:0000313" key="3">
    <source>
        <dbReference type="EMBL" id="QLG45014.1"/>
    </source>
</evidence>
<keyword evidence="1" id="KW-0560">Oxidoreductase</keyword>
<dbReference type="Pfam" id="PF16884">
    <property type="entry name" value="ADH_N_2"/>
    <property type="match status" value="1"/>
</dbReference>
<name>A0A7H9ANN9_9FLAO</name>
<evidence type="ECO:0000313" key="4">
    <source>
        <dbReference type="Proteomes" id="UP000509302"/>
    </source>
</evidence>
<dbReference type="SUPFAM" id="SSF50129">
    <property type="entry name" value="GroES-like"/>
    <property type="match status" value="1"/>
</dbReference>
<evidence type="ECO:0000256" key="1">
    <source>
        <dbReference type="ARBA" id="ARBA00023002"/>
    </source>
</evidence>
<feature type="domain" description="Oxidoreductase N-terminal" evidence="2">
    <location>
        <begin position="6"/>
        <end position="108"/>
    </location>
</feature>
<dbReference type="Gene3D" id="3.40.50.720">
    <property type="entry name" value="NAD(P)-binding Rossmann-like Domain"/>
    <property type="match status" value="1"/>
</dbReference>
<reference evidence="3 4" key="1">
    <citation type="journal article" date="2006" name="Int. J. Syst. Evol. Microbiol.">
        <title>Costertonia aggregata gen. nov., sp. nov., a mesophilic marine bacterium of the family Flavobacteriaceae, isolated from a mature biofilm.</title>
        <authorList>
            <person name="Kwon K.K."/>
            <person name="Lee Y.K."/>
            <person name="Lee H.K."/>
        </authorList>
    </citation>
    <scope>NUCLEOTIDE SEQUENCE [LARGE SCALE GENOMIC DNA]</scope>
    <source>
        <strain evidence="3 4">KCCM 42265</strain>
    </source>
</reference>
<dbReference type="KEGG" id="cagg:HYG79_06495"/>
<sequence>MRGKMRQWVMAKRPKGLVKPSDFLLQEVPVPTIRTGEVLVKTLYLGVAPIMLRYMTNETSFEKPMNIGDVMIGRGVGRVVESKCTKFKVGDLLQTKLGWREYGVIKDEPYFMTYKMSTTDLSPSYGVGALGMNGFTSVIGMQDICEVKKGETVLVSGAAGSVGSMAGFVAKALGCGTLVGIAGGTGKCTLLTESLGYDHAIDYKAQGMCKKFRHLFP</sequence>
<dbReference type="InterPro" id="IPR041694">
    <property type="entry name" value="ADH_N_2"/>
</dbReference>
<gene>
    <name evidence="3" type="ORF">HYG79_06495</name>
</gene>
<dbReference type="AlphaFoldDB" id="A0A7H9ANN9"/>
<dbReference type="InterPro" id="IPR045010">
    <property type="entry name" value="MDR_fam"/>
</dbReference>
<dbReference type="EMBL" id="CP058595">
    <property type="protein sequence ID" value="QLG45014.1"/>
    <property type="molecule type" value="Genomic_DNA"/>
</dbReference>
<accession>A0A7H9ANN9</accession>
<dbReference type="InterPro" id="IPR036291">
    <property type="entry name" value="NAD(P)-bd_dom_sf"/>
</dbReference>
<dbReference type="PANTHER" id="PTHR43205">
    <property type="entry name" value="PROSTAGLANDIN REDUCTASE"/>
    <property type="match status" value="1"/>
</dbReference>
<dbReference type="GO" id="GO:0016628">
    <property type="term" value="F:oxidoreductase activity, acting on the CH-CH group of donors, NAD or NADP as acceptor"/>
    <property type="evidence" value="ECO:0007669"/>
    <property type="project" value="InterPro"/>
</dbReference>
<dbReference type="InterPro" id="IPR011032">
    <property type="entry name" value="GroES-like_sf"/>
</dbReference>
<protein>
    <submittedName>
        <fullName evidence="3">NADP-dependent oxidoreductase</fullName>
    </submittedName>
</protein>
<dbReference type="RefSeq" id="WP_179241304.1">
    <property type="nucleotide sequence ID" value="NZ_CP058595.1"/>
</dbReference>
<dbReference type="PANTHER" id="PTHR43205:SF7">
    <property type="entry name" value="PROSTAGLANDIN REDUCTASE 1"/>
    <property type="match status" value="1"/>
</dbReference>
<keyword evidence="4" id="KW-1185">Reference proteome</keyword>
<dbReference type="Proteomes" id="UP000509302">
    <property type="component" value="Chromosome"/>
</dbReference>
<dbReference type="Gene3D" id="3.90.180.10">
    <property type="entry name" value="Medium-chain alcohol dehydrogenases, catalytic domain"/>
    <property type="match status" value="1"/>
</dbReference>
<dbReference type="CDD" id="cd05288">
    <property type="entry name" value="PGDH"/>
    <property type="match status" value="1"/>
</dbReference>
<evidence type="ECO:0000259" key="2">
    <source>
        <dbReference type="Pfam" id="PF16884"/>
    </source>
</evidence>
<proteinExistence type="predicted"/>
<dbReference type="SUPFAM" id="SSF51735">
    <property type="entry name" value="NAD(P)-binding Rossmann-fold domains"/>
    <property type="match status" value="1"/>
</dbReference>